<reference evidence="2 3" key="1">
    <citation type="journal article" date="2012" name="Science">
        <title>The Paleozoic origin of enzymatic lignin decomposition reconstructed from 31 fungal genomes.</title>
        <authorList>
            <person name="Floudas D."/>
            <person name="Binder M."/>
            <person name="Riley R."/>
            <person name="Barry K."/>
            <person name="Blanchette R.A."/>
            <person name="Henrissat B."/>
            <person name="Martinez A.T."/>
            <person name="Otillar R."/>
            <person name="Spatafora J.W."/>
            <person name="Yadav J.S."/>
            <person name="Aerts A."/>
            <person name="Benoit I."/>
            <person name="Boyd A."/>
            <person name="Carlson A."/>
            <person name="Copeland A."/>
            <person name="Coutinho P.M."/>
            <person name="de Vries R.P."/>
            <person name="Ferreira P."/>
            <person name="Findley K."/>
            <person name="Foster B."/>
            <person name="Gaskell J."/>
            <person name="Glotzer D."/>
            <person name="Gorecki P."/>
            <person name="Heitman J."/>
            <person name="Hesse C."/>
            <person name="Hori C."/>
            <person name="Igarashi K."/>
            <person name="Jurgens J.A."/>
            <person name="Kallen N."/>
            <person name="Kersten P."/>
            <person name="Kohler A."/>
            <person name="Kuees U."/>
            <person name="Kumar T.K.A."/>
            <person name="Kuo A."/>
            <person name="LaButti K."/>
            <person name="Larrondo L.F."/>
            <person name="Lindquist E."/>
            <person name="Ling A."/>
            <person name="Lombard V."/>
            <person name="Lucas S."/>
            <person name="Lundell T."/>
            <person name="Martin R."/>
            <person name="McLaughlin D.J."/>
            <person name="Morgenstern I."/>
            <person name="Morin E."/>
            <person name="Murat C."/>
            <person name="Nagy L.G."/>
            <person name="Nolan M."/>
            <person name="Ohm R.A."/>
            <person name="Patyshakuliyeva A."/>
            <person name="Rokas A."/>
            <person name="Ruiz-Duenas F.J."/>
            <person name="Sabat G."/>
            <person name="Salamov A."/>
            <person name="Samejima M."/>
            <person name="Schmutz J."/>
            <person name="Slot J.C."/>
            <person name="St John F."/>
            <person name="Stenlid J."/>
            <person name="Sun H."/>
            <person name="Sun S."/>
            <person name="Syed K."/>
            <person name="Tsang A."/>
            <person name="Wiebenga A."/>
            <person name="Young D."/>
            <person name="Pisabarro A."/>
            <person name="Eastwood D.C."/>
            <person name="Martin F."/>
            <person name="Cullen D."/>
            <person name="Grigoriev I.V."/>
            <person name="Hibbett D.S."/>
        </authorList>
    </citation>
    <scope>NUCLEOTIDE SEQUENCE [LARGE SCALE GENOMIC DNA]</scope>
    <source>
        <strain evidence="2 3">MD-104</strain>
    </source>
</reference>
<keyword evidence="3" id="KW-1185">Reference proteome</keyword>
<feature type="chain" id="PRO_5013615078" evidence="1">
    <location>
        <begin position="23"/>
        <end position="153"/>
    </location>
</feature>
<protein>
    <submittedName>
        <fullName evidence="2">Uncharacterized protein</fullName>
    </submittedName>
</protein>
<accession>A0A2H3JLG2</accession>
<keyword evidence="1" id="KW-0732">Signal</keyword>
<gene>
    <name evidence="2" type="ORF">WOLCODRAFT_16625</name>
</gene>
<feature type="signal peptide" evidence="1">
    <location>
        <begin position="1"/>
        <end position="22"/>
    </location>
</feature>
<dbReference type="EMBL" id="KB468113">
    <property type="protein sequence ID" value="PCH40693.1"/>
    <property type="molecule type" value="Genomic_DNA"/>
</dbReference>
<evidence type="ECO:0000313" key="3">
    <source>
        <dbReference type="Proteomes" id="UP000218811"/>
    </source>
</evidence>
<organism evidence="2 3">
    <name type="scientific">Wolfiporia cocos (strain MD-104)</name>
    <name type="common">Brown rot fungus</name>
    <dbReference type="NCBI Taxonomy" id="742152"/>
    <lineage>
        <taxon>Eukaryota</taxon>
        <taxon>Fungi</taxon>
        <taxon>Dikarya</taxon>
        <taxon>Basidiomycota</taxon>
        <taxon>Agaricomycotina</taxon>
        <taxon>Agaricomycetes</taxon>
        <taxon>Polyporales</taxon>
        <taxon>Phaeolaceae</taxon>
        <taxon>Wolfiporia</taxon>
    </lineage>
</organism>
<name>A0A2H3JLG2_WOLCO</name>
<proteinExistence type="predicted"/>
<dbReference type="AlphaFoldDB" id="A0A2H3JLG2"/>
<evidence type="ECO:0000313" key="2">
    <source>
        <dbReference type="EMBL" id="PCH40693.1"/>
    </source>
</evidence>
<dbReference type="Proteomes" id="UP000218811">
    <property type="component" value="Unassembled WGS sequence"/>
</dbReference>
<evidence type="ECO:0000256" key="1">
    <source>
        <dbReference type="SAM" id="SignalP"/>
    </source>
</evidence>
<sequence length="153" mass="16817">MRAFSTTLAAVIASVALAPVQAAPVKAVPVEPYFLGWPESNTVAGWHARREAVAPIFTVPKLPFLDGYNPDRPFINLRRREPLELPVTIQSVPEFEGTIKARAPFHLTDLGPGPAEAVRYFNEFGEPIHKTRDVAPDTLASWHPIGHCLVLCT</sequence>